<sequence length="747" mass="88856">MSITYIYSDEKPKEPKDSISRDEFMTSLCKTSKDNNDPKSYSYFFENLKKEIAMKKSINEMEPIEEFMFPFVEEKKDTYFHNGYLKYLLTAWKNDCGIDVDPIYIYNLILHQLCKIVNSNPEKYRSIFTREQKQIEIDIGYGFDIKKFIDELKTHIPFDVDKFVPRVPDAPPNFMDSMYGLFGEMVKTFYICSHTSCSIPKVKLCADMKKWNLINETLTNIQNIFIEKGIEEKYLIKCQRKFQEMMANINNKEYWSKFFYIKECGSGTMINTYGHIMEMLDNDKMIHSTQIPSMVSRFMFIDKVNPLKPKKYHFISGIMSSKLDENNILIPQYDCNILIPNYEKCQLSDKSIKLRCDIMECFNIFKLYDLELYRSFINGEKSNFGNYEILKDGNDTERKEKLKTEYSFWYVDQKDVVRSYEIKFDLSVDQWKRLTENNKANEDKIVTMMPEMFSFKQKYKEMELYEGIIQTGNPNIIQAFINEYKKNKYVININNLSYEFHIGDYLKSDLIDNIGNMLIHIIFFWYKNKIIPEHIKKEIIGTLIENNKEWTEYILNTFHLRIPKLVEDDIKKYIFYQTHQFTDDIDSDSEVNVYKHIPNGKTMDDVISILKRNLSDITKAKKYTHIFYCTYTVKYIEDIANFIATMVGKSLINSDDIIKKMYPETDYVNQLFVLYYFFEKMCYELDRSIYKEKNNKTENTEMKLPEIDTSKVKEIADKLKVNVNIQIAIQAEYKKYGIIIDGITKVT</sequence>
<accession>A0A3G4ZTL8</accession>
<protein>
    <submittedName>
        <fullName evidence="1">Uncharacterized protein</fullName>
    </submittedName>
</protein>
<name>A0A3G4ZTL8_9VIRU</name>
<organism evidence="1">
    <name type="scientific">Edafosvirus sp</name>
    <dbReference type="NCBI Taxonomy" id="2487765"/>
    <lineage>
        <taxon>Viruses</taxon>
        <taxon>Varidnaviria</taxon>
        <taxon>Bamfordvirae</taxon>
        <taxon>Nucleocytoviricota</taxon>
        <taxon>Megaviricetes</taxon>
        <taxon>Imitervirales</taxon>
        <taxon>Mimiviridae</taxon>
        <taxon>Klosneuvirinae</taxon>
    </lineage>
</organism>
<proteinExistence type="predicted"/>
<dbReference type="EMBL" id="MK072072">
    <property type="protein sequence ID" value="AYV78246.1"/>
    <property type="molecule type" value="Genomic_DNA"/>
</dbReference>
<dbReference type="InterPro" id="IPR025533">
    <property type="entry name" value="DUF4419"/>
</dbReference>
<evidence type="ECO:0000313" key="1">
    <source>
        <dbReference type="EMBL" id="AYV78246.1"/>
    </source>
</evidence>
<gene>
    <name evidence="1" type="ORF">Edafosvirus7_38</name>
</gene>
<dbReference type="Pfam" id="PF14388">
    <property type="entry name" value="DUF4419"/>
    <property type="match status" value="1"/>
</dbReference>
<reference evidence="1" key="1">
    <citation type="submission" date="2018-10" db="EMBL/GenBank/DDBJ databases">
        <title>Hidden diversity of soil giant viruses.</title>
        <authorList>
            <person name="Schulz F."/>
            <person name="Alteio L."/>
            <person name="Goudeau D."/>
            <person name="Ryan E.M."/>
            <person name="Malmstrom R.R."/>
            <person name="Blanchard J."/>
            <person name="Woyke T."/>
        </authorList>
    </citation>
    <scope>NUCLEOTIDE SEQUENCE</scope>
    <source>
        <strain evidence="1">EDV1</strain>
    </source>
</reference>